<dbReference type="SMART" id="SM00903">
    <property type="entry name" value="Flavin_Reduct"/>
    <property type="match status" value="1"/>
</dbReference>
<dbReference type="AlphaFoldDB" id="D6Y6S3"/>
<proteinExistence type="predicted"/>
<evidence type="ECO:0000313" key="4">
    <source>
        <dbReference type="Proteomes" id="UP000006640"/>
    </source>
</evidence>
<evidence type="ECO:0000256" key="1">
    <source>
        <dbReference type="ARBA" id="ARBA00023002"/>
    </source>
</evidence>
<keyword evidence="1" id="KW-0560">Oxidoreductase</keyword>
<dbReference type="PANTHER" id="PTHR30466">
    <property type="entry name" value="FLAVIN REDUCTASE"/>
    <property type="match status" value="1"/>
</dbReference>
<evidence type="ECO:0000259" key="2">
    <source>
        <dbReference type="SMART" id="SM00903"/>
    </source>
</evidence>
<sequence>MTSLEGPFREAMAQLAAGVAVITVQEERDDIGTTVSSLMSVSLEPPLVLVSIASQSYVTEVLLRRDRWAASLLADGQQAIASRFATPGRPSARLLLAGVAHHRGAHSGALIVEGGVAALEAESVQVVPAGDHTLFIGEVLGVDYVDATRAPLVRLRSRYRAVT</sequence>
<accession>D6Y6S3</accession>
<organism evidence="3 4">
    <name type="scientific">Thermobispora bispora (strain ATCC 19993 / DSM 43833 / CBS 139.67 / JCM 10125 / KCTC 9307 / NBRC 14880 / R51)</name>
    <dbReference type="NCBI Taxonomy" id="469371"/>
    <lineage>
        <taxon>Bacteria</taxon>
        <taxon>Bacillati</taxon>
        <taxon>Actinomycetota</taxon>
        <taxon>Actinomycetes</taxon>
        <taxon>Streptosporangiales</taxon>
        <taxon>Streptosporangiaceae</taxon>
        <taxon>Thermobispora</taxon>
    </lineage>
</organism>
<dbReference type="GO" id="GO:0006208">
    <property type="term" value="P:pyrimidine nucleobase catabolic process"/>
    <property type="evidence" value="ECO:0007669"/>
    <property type="project" value="TreeGrafter"/>
</dbReference>
<dbReference type="PANTHER" id="PTHR30466:SF1">
    <property type="entry name" value="FMN REDUCTASE (NADH) RUTF"/>
    <property type="match status" value="1"/>
</dbReference>
<name>D6Y6S3_THEBD</name>
<feature type="domain" description="Flavin reductase like" evidence="2">
    <location>
        <begin position="12"/>
        <end position="161"/>
    </location>
</feature>
<dbReference type="RefSeq" id="WP_013133097.1">
    <property type="nucleotide sequence ID" value="NC_014165.1"/>
</dbReference>
<dbReference type="HOGENOM" id="CLU_059021_1_4_11"/>
<protein>
    <submittedName>
        <fullName evidence="3">Flavin reductase domain protein FMN-binding protein</fullName>
    </submittedName>
</protein>
<dbReference type="GO" id="GO:0042602">
    <property type="term" value="F:riboflavin reductase (NADPH) activity"/>
    <property type="evidence" value="ECO:0007669"/>
    <property type="project" value="TreeGrafter"/>
</dbReference>
<dbReference type="EMBL" id="CP001874">
    <property type="protein sequence ID" value="ADG89564.1"/>
    <property type="molecule type" value="Genomic_DNA"/>
</dbReference>
<dbReference type="KEGG" id="tbi:Tbis_2865"/>
<dbReference type="InterPro" id="IPR012349">
    <property type="entry name" value="Split_barrel_FMN-bd"/>
</dbReference>
<dbReference type="SUPFAM" id="SSF50475">
    <property type="entry name" value="FMN-binding split barrel"/>
    <property type="match status" value="1"/>
</dbReference>
<dbReference type="Pfam" id="PF01613">
    <property type="entry name" value="Flavin_Reduct"/>
    <property type="match status" value="1"/>
</dbReference>
<dbReference type="STRING" id="469371.Tbis_2865"/>
<dbReference type="GO" id="GO:0010181">
    <property type="term" value="F:FMN binding"/>
    <property type="evidence" value="ECO:0007669"/>
    <property type="project" value="InterPro"/>
</dbReference>
<gene>
    <name evidence="3" type="ordered locus">Tbis_2865</name>
</gene>
<dbReference type="InterPro" id="IPR050268">
    <property type="entry name" value="NADH-dep_flavin_reductase"/>
</dbReference>
<dbReference type="eggNOG" id="COG1853">
    <property type="taxonomic scope" value="Bacteria"/>
</dbReference>
<keyword evidence="4" id="KW-1185">Reference proteome</keyword>
<dbReference type="InterPro" id="IPR002563">
    <property type="entry name" value="Flavin_Rdtase-like_dom"/>
</dbReference>
<reference evidence="3 4" key="1">
    <citation type="submission" date="2010-01" db="EMBL/GenBank/DDBJ databases">
        <title>The complete genome of Thermobispora bispora DSM 43833.</title>
        <authorList>
            <consortium name="US DOE Joint Genome Institute (JGI-PGF)"/>
            <person name="Lucas S."/>
            <person name="Copeland A."/>
            <person name="Lapidus A."/>
            <person name="Glavina del Rio T."/>
            <person name="Dalin E."/>
            <person name="Tice H."/>
            <person name="Bruce D."/>
            <person name="Goodwin L."/>
            <person name="Pitluck S."/>
            <person name="Kyrpides N."/>
            <person name="Mavromatis K."/>
            <person name="Ivanova N."/>
            <person name="Mikhailova N."/>
            <person name="Chertkov O."/>
            <person name="Brettin T."/>
            <person name="Detter J.C."/>
            <person name="Han C."/>
            <person name="Larimer F."/>
            <person name="Land M."/>
            <person name="Hauser L."/>
            <person name="Markowitz V."/>
            <person name="Cheng J.-F."/>
            <person name="Hugenholtz P."/>
            <person name="Woyke T."/>
            <person name="Wu D."/>
            <person name="Jando M."/>
            <person name="Schneider S."/>
            <person name="Klenk H.-P."/>
            <person name="Eisen J.A."/>
        </authorList>
    </citation>
    <scope>NUCLEOTIDE SEQUENCE [LARGE SCALE GENOMIC DNA]</scope>
    <source>
        <strain evidence="4">ATCC 19993 / DSM 43833 / CBS 139.67 / JCM 10125 / KCTC 9307 / NBRC 14880 / R51</strain>
    </source>
</reference>
<dbReference type="Gene3D" id="2.30.110.10">
    <property type="entry name" value="Electron Transport, Fmn-binding Protein, Chain A"/>
    <property type="match status" value="1"/>
</dbReference>
<evidence type="ECO:0000313" key="3">
    <source>
        <dbReference type="EMBL" id="ADG89564.1"/>
    </source>
</evidence>
<dbReference type="Proteomes" id="UP000006640">
    <property type="component" value="Chromosome"/>
</dbReference>